<evidence type="ECO:0000256" key="4">
    <source>
        <dbReference type="ARBA" id="ARBA00023136"/>
    </source>
</evidence>
<feature type="transmembrane region" description="Helical" evidence="5">
    <location>
        <begin position="104"/>
        <end position="127"/>
    </location>
</feature>
<proteinExistence type="predicted"/>
<feature type="transmembrane region" description="Helical" evidence="5">
    <location>
        <begin position="6"/>
        <end position="31"/>
    </location>
</feature>
<reference evidence="7" key="1">
    <citation type="journal article" date="2020" name="Stud. Mycol.">
        <title>101 Dothideomycetes genomes: a test case for predicting lifestyles and emergence of pathogens.</title>
        <authorList>
            <person name="Haridas S."/>
            <person name="Albert R."/>
            <person name="Binder M."/>
            <person name="Bloem J."/>
            <person name="Labutti K."/>
            <person name="Salamov A."/>
            <person name="Andreopoulos B."/>
            <person name="Baker S."/>
            <person name="Barry K."/>
            <person name="Bills G."/>
            <person name="Bluhm B."/>
            <person name="Cannon C."/>
            <person name="Castanera R."/>
            <person name="Culley D."/>
            <person name="Daum C."/>
            <person name="Ezra D."/>
            <person name="Gonzalez J."/>
            <person name="Henrissat B."/>
            <person name="Kuo A."/>
            <person name="Liang C."/>
            <person name="Lipzen A."/>
            <person name="Lutzoni F."/>
            <person name="Magnuson J."/>
            <person name="Mondo S."/>
            <person name="Nolan M."/>
            <person name="Ohm R."/>
            <person name="Pangilinan J."/>
            <person name="Park H.-J."/>
            <person name="Ramirez L."/>
            <person name="Alfaro M."/>
            <person name="Sun H."/>
            <person name="Tritt A."/>
            <person name="Yoshinaga Y."/>
            <person name="Zwiers L.-H."/>
            <person name="Turgeon B."/>
            <person name="Goodwin S."/>
            <person name="Spatafora J."/>
            <person name="Crous P."/>
            <person name="Grigoriev I."/>
        </authorList>
    </citation>
    <scope>NUCLEOTIDE SEQUENCE</scope>
    <source>
        <strain evidence="7">CBS 279.74</strain>
    </source>
</reference>
<feature type="transmembrane region" description="Helical" evidence="5">
    <location>
        <begin position="281"/>
        <end position="306"/>
    </location>
</feature>
<dbReference type="SUPFAM" id="SSF103473">
    <property type="entry name" value="MFS general substrate transporter"/>
    <property type="match status" value="1"/>
</dbReference>
<comment type="subcellular location">
    <subcellularLocation>
        <location evidence="1">Membrane</location>
        <topology evidence="1">Multi-pass membrane protein</topology>
    </subcellularLocation>
</comment>
<evidence type="ECO:0000259" key="6">
    <source>
        <dbReference type="PROSITE" id="PS50850"/>
    </source>
</evidence>
<dbReference type="Gene3D" id="1.20.1250.20">
    <property type="entry name" value="MFS general substrate transporter like domains"/>
    <property type="match status" value="2"/>
</dbReference>
<feature type="transmembrane region" description="Helical" evidence="5">
    <location>
        <begin position="455"/>
        <end position="475"/>
    </location>
</feature>
<keyword evidence="3 5" id="KW-1133">Transmembrane helix</keyword>
<feature type="transmembrane region" description="Helical" evidence="5">
    <location>
        <begin position="43"/>
        <end position="64"/>
    </location>
</feature>
<accession>A0A6G1KK09</accession>
<organism evidence="7 8">
    <name type="scientific">Pleomassaria siparia CBS 279.74</name>
    <dbReference type="NCBI Taxonomy" id="1314801"/>
    <lineage>
        <taxon>Eukaryota</taxon>
        <taxon>Fungi</taxon>
        <taxon>Dikarya</taxon>
        <taxon>Ascomycota</taxon>
        <taxon>Pezizomycotina</taxon>
        <taxon>Dothideomycetes</taxon>
        <taxon>Pleosporomycetidae</taxon>
        <taxon>Pleosporales</taxon>
        <taxon>Pleomassariaceae</taxon>
        <taxon>Pleomassaria</taxon>
    </lineage>
</organism>
<protein>
    <submittedName>
        <fullName evidence="7">MFS general substrate transporter</fullName>
    </submittedName>
</protein>
<dbReference type="EMBL" id="MU005765">
    <property type="protein sequence ID" value="KAF2713168.1"/>
    <property type="molecule type" value="Genomic_DNA"/>
</dbReference>
<dbReference type="InterPro" id="IPR020846">
    <property type="entry name" value="MFS_dom"/>
</dbReference>
<dbReference type="PROSITE" id="PS50850">
    <property type="entry name" value="MFS"/>
    <property type="match status" value="1"/>
</dbReference>
<evidence type="ECO:0000256" key="1">
    <source>
        <dbReference type="ARBA" id="ARBA00004141"/>
    </source>
</evidence>
<feature type="transmembrane region" description="Helical" evidence="5">
    <location>
        <begin position="344"/>
        <end position="364"/>
    </location>
</feature>
<dbReference type="PANTHER" id="PTHR42718:SF27">
    <property type="entry name" value="TRANSPORTER, PUTATIVE-RELATED"/>
    <property type="match status" value="1"/>
</dbReference>
<evidence type="ECO:0000313" key="7">
    <source>
        <dbReference type="EMBL" id="KAF2713168.1"/>
    </source>
</evidence>
<evidence type="ECO:0000313" key="8">
    <source>
        <dbReference type="Proteomes" id="UP000799428"/>
    </source>
</evidence>
<dbReference type="AlphaFoldDB" id="A0A6G1KK09"/>
<keyword evidence="4 5" id="KW-0472">Membrane</keyword>
<feature type="transmembrane region" description="Helical" evidence="5">
    <location>
        <begin position="376"/>
        <end position="397"/>
    </location>
</feature>
<dbReference type="Pfam" id="PF07690">
    <property type="entry name" value="MFS_1"/>
    <property type="match status" value="1"/>
</dbReference>
<dbReference type="InterPro" id="IPR036259">
    <property type="entry name" value="MFS_trans_sf"/>
</dbReference>
<dbReference type="PANTHER" id="PTHR42718">
    <property type="entry name" value="MAJOR FACILITATOR SUPERFAMILY MULTIDRUG TRANSPORTER MFSC"/>
    <property type="match status" value="1"/>
</dbReference>
<dbReference type="OrthoDB" id="2130629at2759"/>
<sequence length="486" mass="51752">MSTIRLTLIILQPSLINFLTSFTNGAITIGLPTIAQSIGLPRALYLWPTSVLGLTSGAILLIAGSVADIIGARIVELVGVLFLGAFTLACGLSKTGVQLVLSRALQGVGFAMHLPASVSLVAAAVPPGRARNIGFACLGLSQPLGFSVGLVVGGVILERAGWRTSFYVSGSLMLIAAIVAIWTLPRVKAGPKDASEAPWWKKLATQVDWLGGGLVGAGLAILAYVLAILSADLISIRSTTTASLLASSLFLLTCFPLWMHYRVRSGKVALIPNGLWKSLPFAATCVMVALAYGMINAMELFSSLYFQEVQKFSVITTSLYLLPNLLVGTLINLNVGIFVDRVPVRWLTTISCLLCALSPLFMAVLNPTWPYWYLEFWAQIFAPISGNVLFTVGLIVVSERFPENTQALAGAVFNTVGQFGQSLGIGLVQVVALGVMGKGDDDQEEGGKELRGYRAGFWTMFAYMGVCALFAVVGLRNVAKVGLKKQ</sequence>
<feature type="transmembrane region" description="Helical" evidence="5">
    <location>
        <begin position="241"/>
        <end position="261"/>
    </location>
</feature>
<dbReference type="GO" id="GO:0022857">
    <property type="term" value="F:transmembrane transporter activity"/>
    <property type="evidence" value="ECO:0007669"/>
    <property type="project" value="InterPro"/>
</dbReference>
<feature type="transmembrane region" description="Helical" evidence="5">
    <location>
        <begin position="318"/>
        <end position="338"/>
    </location>
</feature>
<dbReference type="InterPro" id="IPR011701">
    <property type="entry name" value="MFS"/>
</dbReference>
<dbReference type="GO" id="GO:0016020">
    <property type="term" value="C:membrane"/>
    <property type="evidence" value="ECO:0007669"/>
    <property type="project" value="UniProtKB-SubCell"/>
</dbReference>
<feature type="transmembrane region" description="Helical" evidence="5">
    <location>
        <begin position="70"/>
        <end position="92"/>
    </location>
</feature>
<name>A0A6G1KK09_9PLEO</name>
<gene>
    <name evidence="7" type="ORF">K504DRAFT_472604</name>
</gene>
<keyword evidence="8" id="KW-1185">Reference proteome</keyword>
<feature type="transmembrane region" description="Helical" evidence="5">
    <location>
        <begin position="164"/>
        <end position="184"/>
    </location>
</feature>
<feature type="domain" description="Major facilitator superfamily (MFS) profile" evidence="6">
    <location>
        <begin position="9"/>
        <end position="479"/>
    </location>
</feature>
<evidence type="ECO:0000256" key="3">
    <source>
        <dbReference type="ARBA" id="ARBA00022989"/>
    </source>
</evidence>
<dbReference type="Proteomes" id="UP000799428">
    <property type="component" value="Unassembled WGS sequence"/>
</dbReference>
<evidence type="ECO:0000256" key="2">
    <source>
        <dbReference type="ARBA" id="ARBA00022692"/>
    </source>
</evidence>
<keyword evidence="2 5" id="KW-0812">Transmembrane</keyword>
<feature type="transmembrane region" description="Helical" evidence="5">
    <location>
        <begin position="133"/>
        <end position="157"/>
    </location>
</feature>
<feature type="transmembrane region" description="Helical" evidence="5">
    <location>
        <begin position="209"/>
        <end position="229"/>
    </location>
</feature>
<evidence type="ECO:0000256" key="5">
    <source>
        <dbReference type="SAM" id="Phobius"/>
    </source>
</evidence>